<evidence type="ECO:0000313" key="3">
    <source>
        <dbReference type="Proteomes" id="UP000281406"/>
    </source>
</evidence>
<proteinExistence type="predicted"/>
<keyword evidence="1" id="KW-0732">Signal</keyword>
<evidence type="ECO:0000256" key="1">
    <source>
        <dbReference type="SAM" id="SignalP"/>
    </source>
</evidence>
<reference evidence="2 3" key="1">
    <citation type="submission" date="2018-10" db="EMBL/GenBank/DDBJ databases">
        <title>Genome assembly for a Yunnan-Guizhou Plateau 3E fish, Anabarilius grahami (Regan), and its evolutionary and genetic applications.</title>
        <authorList>
            <person name="Jiang W."/>
        </authorList>
    </citation>
    <scope>NUCLEOTIDE SEQUENCE [LARGE SCALE GENOMIC DNA]</scope>
    <source>
        <strain evidence="2">AG-KIZ</strain>
        <tissue evidence="2">Muscle</tissue>
    </source>
</reference>
<comment type="caution">
    <text evidence="2">The sequence shown here is derived from an EMBL/GenBank/DDBJ whole genome shotgun (WGS) entry which is preliminary data.</text>
</comment>
<keyword evidence="3" id="KW-1185">Reference proteome</keyword>
<accession>A0A3N0XZL8</accession>
<gene>
    <name evidence="2" type="ORF">DPX16_4145</name>
</gene>
<sequence length="99" mass="10786">MAMFAQSSSLFCVLSVQTVLLFSVSSPGTATLLFPQHYTDVKHLIFALECTVHQLLSEVRVLGPCQLCARMGQRLDLSAVCPHMPVPSGLSRLTCCMKS</sequence>
<feature type="signal peptide" evidence="1">
    <location>
        <begin position="1"/>
        <end position="30"/>
    </location>
</feature>
<dbReference type="EMBL" id="RJVU01057277">
    <property type="protein sequence ID" value="ROK31194.1"/>
    <property type="molecule type" value="Genomic_DNA"/>
</dbReference>
<dbReference type="OrthoDB" id="8877477at2759"/>
<evidence type="ECO:0000313" key="2">
    <source>
        <dbReference type="EMBL" id="ROK31194.1"/>
    </source>
</evidence>
<feature type="chain" id="PRO_5017998140" description="Secreted protein" evidence="1">
    <location>
        <begin position="31"/>
        <end position="99"/>
    </location>
</feature>
<name>A0A3N0XZL8_ANAGA</name>
<organism evidence="2 3">
    <name type="scientific">Anabarilius grahami</name>
    <name type="common">Kanglang fish</name>
    <name type="synonym">Barilius grahami</name>
    <dbReference type="NCBI Taxonomy" id="495550"/>
    <lineage>
        <taxon>Eukaryota</taxon>
        <taxon>Metazoa</taxon>
        <taxon>Chordata</taxon>
        <taxon>Craniata</taxon>
        <taxon>Vertebrata</taxon>
        <taxon>Euteleostomi</taxon>
        <taxon>Actinopterygii</taxon>
        <taxon>Neopterygii</taxon>
        <taxon>Teleostei</taxon>
        <taxon>Ostariophysi</taxon>
        <taxon>Cypriniformes</taxon>
        <taxon>Xenocyprididae</taxon>
        <taxon>Xenocypridinae</taxon>
        <taxon>Xenocypridinae incertae sedis</taxon>
        <taxon>Anabarilius</taxon>
    </lineage>
</organism>
<evidence type="ECO:0008006" key="4">
    <source>
        <dbReference type="Google" id="ProtNLM"/>
    </source>
</evidence>
<protein>
    <recommendedName>
        <fullName evidence="4">Secreted protein</fullName>
    </recommendedName>
</protein>
<dbReference type="Proteomes" id="UP000281406">
    <property type="component" value="Unassembled WGS sequence"/>
</dbReference>
<dbReference type="AlphaFoldDB" id="A0A3N0XZL8"/>